<name>A0ABY6DTA0_9NEIS</name>
<dbReference type="Pfam" id="PF07589">
    <property type="entry name" value="PEP-CTERM"/>
    <property type="match status" value="1"/>
</dbReference>
<feature type="chain" id="PRO_5046172367" evidence="1">
    <location>
        <begin position="21"/>
        <end position="266"/>
    </location>
</feature>
<dbReference type="InterPro" id="IPR013424">
    <property type="entry name" value="Ice-binding_C"/>
</dbReference>
<organism evidence="3 4">
    <name type="scientific">Chitiniphilus purpureus</name>
    <dbReference type="NCBI Taxonomy" id="2981137"/>
    <lineage>
        <taxon>Bacteria</taxon>
        <taxon>Pseudomonadati</taxon>
        <taxon>Pseudomonadota</taxon>
        <taxon>Betaproteobacteria</taxon>
        <taxon>Neisseriales</taxon>
        <taxon>Chitinibacteraceae</taxon>
        <taxon>Chitiniphilus</taxon>
    </lineage>
</organism>
<gene>
    <name evidence="3" type="ORF">N8I74_17505</name>
</gene>
<dbReference type="Proteomes" id="UP001061302">
    <property type="component" value="Chromosome"/>
</dbReference>
<evidence type="ECO:0000259" key="2">
    <source>
        <dbReference type="Pfam" id="PF07589"/>
    </source>
</evidence>
<proteinExistence type="predicted"/>
<dbReference type="EMBL" id="CP106753">
    <property type="protein sequence ID" value="UXY15088.1"/>
    <property type="molecule type" value="Genomic_DNA"/>
</dbReference>
<evidence type="ECO:0000313" key="4">
    <source>
        <dbReference type="Proteomes" id="UP001061302"/>
    </source>
</evidence>
<dbReference type="RefSeq" id="WP_263124468.1">
    <property type="nucleotide sequence ID" value="NZ_CP106753.1"/>
</dbReference>
<accession>A0ABY6DTA0</accession>
<keyword evidence="1" id="KW-0732">Signal</keyword>
<reference evidence="3" key="1">
    <citation type="submission" date="2022-10" db="EMBL/GenBank/DDBJ databases">
        <title>Chitiniphilus purpureus sp. nov., a novel chitin-degrading bacterium isolated from crawfish pond sediment.</title>
        <authorList>
            <person name="Li K."/>
        </authorList>
    </citation>
    <scope>NUCLEOTIDE SEQUENCE</scope>
    <source>
        <strain evidence="3">CD1</strain>
    </source>
</reference>
<feature type="domain" description="Ice-binding protein C-terminal" evidence="2">
    <location>
        <begin position="233"/>
        <end position="256"/>
    </location>
</feature>
<keyword evidence="4" id="KW-1185">Reference proteome</keyword>
<protein>
    <submittedName>
        <fullName evidence="3">PEP-CTERM sorting domain-containing protein</fullName>
    </submittedName>
</protein>
<dbReference type="NCBIfam" id="TIGR02595">
    <property type="entry name" value="PEP_CTERM"/>
    <property type="match status" value="1"/>
</dbReference>
<evidence type="ECO:0000313" key="3">
    <source>
        <dbReference type="EMBL" id="UXY15088.1"/>
    </source>
</evidence>
<evidence type="ECO:0000256" key="1">
    <source>
        <dbReference type="SAM" id="SignalP"/>
    </source>
</evidence>
<sequence length="266" mass="29575">MRLLKLTAIGLLMSSAAVQAAYNVIEARNVRYYVDMDDAFIQGLAVSLDQEDNLVFTPTETETILESNQRGHGATSFIFRSGSDFIMAEAKRGREISRTFMGMDYSFGGTGQLKPAFSQHIREANASIAADIEAYSLENKNGEWQSDFRWSRGYDVTERAIYKNSGGSYTADTLLRSKDEYEWGTRSSFAGRVGMYFELQTWAVLTNPLSRDSTLSARLSSFHIGVSTVPVSPVPEPETYGLMSLGLVGVLAMRRRRTRYSNAGAE</sequence>
<feature type="signal peptide" evidence="1">
    <location>
        <begin position="1"/>
        <end position="20"/>
    </location>
</feature>